<evidence type="ECO:0000313" key="1">
    <source>
        <dbReference type="EMBL" id="EGN94758.1"/>
    </source>
</evidence>
<dbReference type="Proteomes" id="UP000008063">
    <property type="component" value="Unassembled WGS sequence"/>
</dbReference>
<proteinExistence type="predicted"/>
<dbReference type="HOGENOM" id="CLU_3015610_0_0_1"/>
<dbReference type="InParanoid" id="F8QAG8"/>
<sequence length="56" mass="6305">MQDLNTRLYIGLSTEASPSPPLKFSQPETPVINLEHVHQKSCHLCCVEEQSVPLCR</sequence>
<reference evidence="2" key="1">
    <citation type="journal article" date="2011" name="Science">
        <title>The plant cell wall-decomposing machinery underlies the functional diversity of forest fungi.</title>
        <authorList>
            <person name="Eastwood D.C."/>
            <person name="Floudas D."/>
            <person name="Binder M."/>
            <person name="Majcherczyk A."/>
            <person name="Schneider P."/>
            <person name="Aerts A."/>
            <person name="Asiegbu F.O."/>
            <person name="Baker S.E."/>
            <person name="Barry K."/>
            <person name="Bendiksby M."/>
            <person name="Blumentritt M."/>
            <person name="Coutinho P.M."/>
            <person name="Cullen D."/>
            <person name="de Vries R.P."/>
            <person name="Gathman A."/>
            <person name="Goodell B."/>
            <person name="Henrissat B."/>
            <person name="Ihrmark K."/>
            <person name="Kauserud H."/>
            <person name="Kohler A."/>
            <person name="LaButti K."/>
            <person name="Lapidus A."/>
            <person name="Lavin J.L."/>
            <person name="Lee Y.-H."/>
            <person name="Lindquist E."/>
            <person name="Lilly W."/>
            <person name="Lucas S."/>
            <person name="Morin E."/>
            <person name="Murat C."/>
            <person name="Oguiza J.A."/>
            <person name="Park J."/>
            <person name="Pisabarro A.G."/>
            <person name="Riley R."/>
            <person name="Rosling A."/>
            <person name="Salamov A."/>
            <person name="Schmidt O."/>
            <person name="Schmutz J."/>
            <person name="Skrede I."/>
            <person name="Stenlid J."/>
            <person name="Wiebenga A."/>
            <person name="Xie X."/>
            <person name="Kuees U."/>
            <person name="Hibbett D.S."/>
            <person name="Hoffmeister D."/>
            <person name="Hoegberg N."/>
            <person name="Martin F."/>
            <person name="Grigoriev I.V."/>
            <person name="Watkinson S.C."/>
        </authorList>
    </citation>
    <scope>NUCLEOTIDE SEQUENCE [LARGE SCALE GENOMIC DNA]</scope>
    <source>
        <strain evidence="2">strain S7.3</strain>
    </source>
</reference>
<dbReference type="AlphaFoldDB" id="F8QAG8"/>
<evidence type="ECO:0000313" key="2">
    <source>
        <dbReference type="Proteomes" id="UP000008063"/>
    </source>
</evidence>
<dbReference type="EMBL" id="GL945487">
    <property type="protein sequence ID" value="EGN94758.1"/>
    <property type="molecule type" value="Genomic_DNA"/>
</dbReference>
<protein>
    <submittedName>
        <fullName evidence="1">Uncharacterized protein</fullName>
    </submittedName>
</protein>
<gene>
    <name evidence="1" type="ORF">SERLA73DRAFT_187813</name>
</gene>
<name>F8QAG8_SERL3</name>
<organism evidence="2">
    <name type="scientific">Serpula lacrymans var. lacrymans (strain S7.3)</name>
    <name type="common">Dry rot fungus</name>
    <dbReference type="NCBI Taxonomy" id="936435"/>
    <lineage>
        <taxon>Eukaryota</taxon>
        <taxon>Fungi</taxon>
        <taxon>Dikarya</taxon>
        <taxon>Basidiomycota</taxon>
        <taxon>Agaricomycotina</taxon>
        <taxon>Agaricomycetes</taxon>
        <taxon>Agaricomycetidae</taxon>
        <taxon>Boletales</taxon>
        <taxon>Coniophorineae</taxon>
        <taxon>Serpulaceae</taxon>
        <taxon>Serpula</taxon>
    </lineage>
</organism>
<accession>F8QAG8</accession>
<keyword evidence="2" id="KW-1185">Reference proteome</keyword>